<dbReference type="OrthoDB" id="9810445at2"/>
<evidence type="ECO:0000256" key="4">
    <source>
        <dbReference type="ARBA" id="ARBA00022833"/>
    </source>
</evidence>
<dbReference type="InterPro" id="IPR001915">
    <property type="entry name" value="Peptidase_M48"/>
</dbReference>
<keyword evidence="7" id="KW-0732">Signal</keyword>
<dbReference type="Pfam" id="PF01435">
    <property type="entry name" value="Peptidase_M48"/>
    <property type="match status" value="1"/>
</dbReference>
<dbReference type="PANTHER" id="PTHR22726:SF24">
    <property type="entry name" value="M48 FAMILY METALLOPEPTIDASE"/>
    <property type="match status" value="1"/>
</dbReference>
<dbReference type="Gene3D" id="3.30.2010.10">
    <property type="entry name" value="Metalloproteases ('zincins'), catalytic domain"/>
    <property type="match status" value="1"/>
</dbReference>
<dbReference type="PROSITE" id="PS51318">
    <property type="entry name" value="TAT"/>
    <property type="match status" value="1"/>
</dbReference>
<dbReference type="EMBL" id="WJPO01000018">
    <property type="protein sequence ID" value="MRH21712.1"/>
    <property type="molecule type" value="Genomic_DNA"/>
</dbReference>
<dbReference type="Proteomes" id="UP000466730">
    <property type="component" value="Unassembled WGS sequence"/>
</dbReference>
<comment type="cofactor">
    <cofactor evidence="6">
        <name>Zn(2+)</name>
        <dbReference type="ChEBI" id="CHEBI:29105"/>
    </cofactor>
    <text evidence="6">Binds 1 zinc ion per subunit.</text>
</comment>
<dbReference type="CDD" id="cd07331">
    <property type="entry name" value="M48C_Oma1_like"/>
    <property type="match status" value="1"/>
</dbReference>
<dbReference type="RefSeq" id="WP_153749007.1">
    <property type="nucleotide sequence ID" value="NZ_BAAADI010000020.1"/>
</dbReference>
<name>A0A844BL26_9RHOB</name>
<keyword evidence="5 6" id="KW-0482">Metalloprotease</keyword>
<feature type="domain" description="Peptidase M48" evidence="8">
    <location>
        <begin position="68"/>
        <end position="244"/>
    </location>
</feature>
<feature type="chain" id="PRO_5032823034" evidence="7">
    <location>
        <begin position="30"/>
        <end position="251"/>
    </location>
</feature>
<organism evidence="9 10">
    <name type="scientific">Rhodovulum strictum</name>
    <dbReference type="NCBI Taxonomy" id="58314"/>
    <lineage>
        <taxon>Bacteria</taxon>
        <taxon>Pseudomonadati</taxon>
        <taxon>Pseudomonadota</taxon>
        <taxon>Alphaproteobacteria</taxon>
        <taxon>Rhodobacterales</taxon>
        <taxon>Paracoccaceae</taxon>
        <taxon>Rhodovulum</taxon>
    </lineage>
</organism>
<dbReference type="GO" id="GO:0016020">
    <property type="term" value="C:membrane"/>
    <property type="evidence" value="ECO:0007669"/>
    <property type="project" value="TreeGrafter"/>
</dbReference>
<dbReference type="GO" id="GO:0051603">
    <property type="term" value="P:proteolysis involved in protein catabolic process"/>
    <property type="evidence" value="ECO:0007669"/>
    <property type="project" value="TreeGrafter"/>
</dbReference>
<evidence type="ECO:0000256" key="3">
    <source>
        <dbReference type="ARBA" id="ARBA00022801"/>
    </source>
</evidence>
<dbReference type="AlphaFoldDB" id="A0A844BL26"/>
<reference evidence="9 10" key="1">
    <citation type="submission" date="2019-11" db="EMBL/GenBank/DDBJ databases">
        <title>Draft Whole-Genome sequence of the marine photosynthetic bacterium Rhodovulum strictum DSM 11289.</title>
        <authorList>
            <person name="Kyndt J.A."/>
            <person name="Meyer T.E."/>
        </authorList>
    </citation>
    <scope>NUCLEOTIDE SEQUENCE [LARGE SCALE GENOMIC DNA]</scope>
    <source>
        <strain evidence="9 10">DSM 11289</strain>
    </source>
</reference>
<evidence type="ECO:0000313" key="10">
    <source>
        <dbReference type="Proteomes" id="UP000466730"/>
    </source>
</evidence>
<gene>
    <name evidence="9" type="ORF">GH815_11970</name>
</gene>
<keyword evidence="10" id="KW-1185">Reference proteome</keyword>
<dbReference type="InterPro" id="IPR051156">
    <property type="entry name" value="Mito/Outer_Membr_Metalloprot"/>
</dbReference>
<sequence>MACCCLTRRHFLASTAAGSVLSLSGCVGAPPAMVSSSEVESMGLRAWSELRAQQPLSRDAGFQSSATQVSRRLLTHLGEPTGAWEVQVFASPEINAFALPGRKIGVYEGMFRVARTPDQLAAVIGHEIGHLLANHPQERISAEVATETGLRLIGGMLGASNVGNADVITAALGLGAQVGLLLPYSRNQELEADEFGVRAMVGAGYEGRQAITLWQQMELAGGARSPEFLATHPAPAARIGAMERLLATLPA</sequence>
<dbReference type="GO" id="GO:0046872">
    <property type="term" value="F:metal ion binding"/>
    <property type="evidence" value="ECO:0007669"/>
    <property type="project" value="UniProtKB-KW"/>
</dbReference>
<feature type="signal peptide" evidence="7">
    <location>
        <begin position="1"/>
        <end position="29"/>
    </location>
</feature>
<comment type="caution">
    <text evidence="9">The sequence shown here is derived from an EMBL/GenBank/DDBJ whole genome shotgun (WGS) entry which is preliminary data.</text>
</comment>
<evidence type="ECO:0000313" key="9">
    <source>
        <dbReference type="EMBL" id="MRH21712.1"/>
    </source>
</evidence>
<keyword evidence="4 6" id="KW-0862">Zinc</keyword>
<keyword evidence="2" id="KW-0479">Metal-binding</keyword>
<dbReference type="InterPro" id="IPR006311">
    <property type="entry name" value="TAT_signal"/>
</dbReference>
<dbReference type="GO" id="GO:0004222">
    <property type="term" value="F:metalloendopeptidase activity"/>
    <property type="evidence" value="ECO:0007669"/>
    <property type="project" value="InterPro"/>
</dbReference>
<evidence type="ECO:0000256" key="2">
    <source>
        <dbReference type="ARBA" id="ARBA00022723"/>
    </source>
</evidence>
<proteinExistence type="inferred from homology"/>
<accession>A0A844BL26</accession>
<keyword evidence="3 6" id="KW-0378">Hydrolase</keyword>
<evidence type="ECO:0000256" key="6">
    <source>
        <dbReference type="RuleBase" id="RU003983"/>
    </source>
</evidence>
<evidence type="ECO:0000256" key="7">
    <source>
        <dbReference type="SAM" id="SignalP"/>
    </source>
</evidence>
<comment type="similarity">
    <text evidence="6">Belongs to the peptidase M48 family.</text>
</comment>
<evidence type="ECO:0000259" key="8">
    <source>
        <dbReference type="Pfam" id="PF01435"/>
    </source>
</evidence>
<dbReference type="PANTHER" id="PTHR22726">
    <property type="entry name" value="METALLOENDOPEPTIDASE OMA1"/>
    <property type="match status" value="1"/>
</dbReference>
<protein>
    <submittedName>
        <fullName evidence="9">M48 family metalloprotease</fullName>
    </submittedName>
</protein>
<evidence type="ECO:0000256" key="1">
    <source>
        <dbReference type="ARBA" id="ARBA00022670"/>
    </source>
</evidence>
<keyword evidence="1 6" id="KW-0645">Protease</keyword>
<evidence type="ECO:0000256" key="5">
    <source>
        <dbReference type="ARBA" id="ARBA00023049"/>
    </source>
</evidence>